<dbReference type="AlphaFoldDB" id="A0A1W6Z8B5"/>
<evidence type="ECO:0000313" key="1">
    <source>
        <dbReference type="EMBL" id="ARP93567.1"/>
    </source>
</evidence>
<reference evidence="1 2" key="1">
    <citation type="submission" date="2017-05" db="EMBL/GenBank/DDBJ databases">
        <title>Complete and WGS of Bordetella genogroups.</title>
        <authorList>
            <person name="Spilker T."/>
            <person name="LiPuma J."/>
        </authorList>
    </citation>
    <scope>NUCLEOTIDE SEQUENCE [LARGE SCALE GENOMIC DNA]</scope>
    <source>
        <strain evidence="1 2">AU7206</strain>
    </source>
</reference>
<gene>
    <name evidence="1" type="ORF">CAL15_03720</name>
</gene>
<dbReference type="InterPro" id="IPR009510">
    <property type="entry name" value="T3SS_K"/>
</dbReference>
<dbReference type="EMBL" id="CP021111">
    <property type="protein sequence ID" value="ARP93567.1"/>
    <property type="molecule type" value="Genomic_DNA"/>
</dbReference>
<organism evidence="1 2">
    <name type="scientific">Bordetella genomosp. 13</name>
    <dbReference type="NCBI Taxonomy" id="463040"/>
    <lineage>
        <taxon>Bacteria</taxon>
        <taxon>Pseudomonadati</taxon>
        <taxon>Pseudomonadota</taxon>
        <taxon>Betaproteobacteria</taxon>
        <taxon>Burkholderiales</taxon>
        <taxon>Alcaligenaceae</taxon>
        <taxon>Bordetella</taxon>
    </lineage>
</organism>
<name>A0A1W6Z8B5_9BORD</name>
<dbReference type="Pfam" id="PF06578">
    <property type="entry name" value="YscK"/>
    <property type="match status" value="1"/>
</dbReference>
<dbReference type="KEGG" id="bgm:CAL15_03720"/>
<sequence length="217" mass="23210">MSHSGALFGARLTEFNLLPSRTLHPTRHAEFEAPQPAAGPLPVSLEAAWHRQWSRQILRRLGLHDQPVRDAQRPELALALLPPEPLARCAQWLGVALCGPRLRRAIAGADVRRLLDGLGADAMAFARQSATTLHPGIAGCVSFSADDTVAAVARLGRATLMEALRGGGPELARRAELKLPAGPTGDAPLPARESLALALDVLKITEPTWHSSFPAIH</sequence>
<evidence type="ECO:0008006" key="3">
    <source>
        <dbReference type="Google" id="ProtNLM"/>
    </source>
</evidence>
<proteinExistence type="predicted"/>
<dbReference type="STRING" id="463040.CAL15_03720"/>
<keyword evidence="2" id="KW-1185">Reference proteome</keyword>
<evidence type="ECO:0000313" key="2">
    <source>
        <dbReference type="Proteomes" id="UP000194161"/>
    </source>
</evidence>
<protein>
    <recommendedName>
        <fullName evidence="3">Type III secretion protein</fullName>
    </recommendedName>
</protein>
<dbReference type="Proteomes" id="UP000194161">
    <property type="component" value="Chromosome"/>
</dbReference>
<accession>A0A1W6Z8B5</accession>
<dbReference type="OrthoDB" id="8907561at2"/>
<dbReference type="RefSeq" id="WP_086077348.1">
    <property type="nucleotide sequence ID" value="NZ_CP021111.1"/>
</dbReference>